<dbReference type="PANTHER" id="PTHR32432:SF3">
    <property type="entry name" value="ETHANOLAMINE UTILIZATION PROTEIN EUTJ"/>
    <property type="match status" value="1"/>
</dbReference>
<accession>A0A1M5ZXW6</accession>
<dbReference type="InterPro" id="IPR003494">
    <property type="entry name" value="SHS2_FtsA"/>
</dbReference>
<dbReference type="SUPFAM" id="SSF53067">
    <property type="entry name" value="Actin-like ATPase domain"/>
    <property type="match status" value="2"/>
</dbReference>
<protein>
    <submittedName>
        <fullName evidence="4">Cell division protein FtsA</fullName>
    </submittedName>
</protein>
<dbReference type="PROSITE" id="PS50889">
    <property type="entry name" value="S4"/>
    <property type="match status" value="1"/>
</dbReference>
<keyword evidence="4" id="KW-0132">Cell division</keyword>
<evidence type="ECO:0000313" key="5">
    <source>
        <dbReference type="Proteomes" id="UP000191240"/>
    </source>
</evidence>
<feature type="compositionally biased region" description="Acidic residues" evidence="2">
    <location>
        <begin position="63"/>
        <end position="72"/>
    </location>
</feature>
<dbReference type="OrthoDB" id="9768127at2"/>
<feature type="region of interest" description="Disordered" evidence="2">
    <location>
        <begin position="1"/>
        <end position="103"/>
    </location>
</feature>
<feature type="compositionally biased region" description="Basic and acidic residues" evidence="2">
    <location>
        <begin position="1"/>
        <end position="21"/>
    </location>
</feature>
<feature type="domain" description="SHS2" evidence="3">
    <location>
        <begin position="108"/>
        <end position="303"/>
    </location>
</feature>
<keyword evidence="1" id="KW-0694">RNA-binding</keyword>
<feature type="compositionally biased region" description="Basic residues" evidence="2">
    <location>
        <begin position="78"/>
        <end position="95"/>
    </location>
</feature>
<keyword evidence="4" id="KW-0131">Cell cycle</keyword>
<organism evidence="4 5">
    <name type="scientific">Anaerovibrio lipolyticus DSM 3074</name>
    <dbReference type="NCBI Taxonomy" id="1120997"/>
    <lineage>
        <taxon>Bacteria</taxon>
        <taxon>Bacillati</taxon>
        <taxon>Bacillota</taxon>
        <taxon>Negativicutes</taxon>
        <taxon>Selenomonadales</taxon>
        <taxon>Selenomonadaceae</taxon>
        <taxon>Anaerovibrio</taxon>
    </lineage>
</organism>
<dbReference type="Proteomes" id="UP000191240">
    <property type="component" value="Unassembled WGS sequence"/>
</dbReference>
<feature type="compositionally biased region" description="Basic and acidic residues" evidence="2">
    <location>
        <begin position="859"/>
        <end position="869"/>
    </location>
</feature>
<feature type="compositionally biased region" description="Low complexity" evidence="2">
    <location>
        <begin position="39"/>
        <end position="49"/>
    </location>
</feature>
<dbReference type="GO" id="GO:0003723">
    <property type="term" value="F:RNA binding"/>
    <property type="evidence" value="ECO:0007669"/>
    <property type="project" value="UniProtKB-KW"/>
</dbReference>
<name>A0A1M5ZXW6_9FIRM</name>
<dbReference type="RefSeq" id="WP_143254794.1">
    <property type="nucleotide sequence ID" value="NZ_FQYW01000003.1"/>
</dbReference>
<evidence type="ECO:0000256" key="1">
    <source>
        <dbReference type="PROSITE-ProRule" id="PRU00182"/>
    </source>
</evidence>
<dbReference type="SMART" id="SM00842">
    <property type="entry name" value="FtsA"/>
    <property type="match status" value="1"/>
</dbReference>
<feature type="compositionally biased region" description="Polar residues" evidence="2">
    <location>
        <begin position="28"/>
        <end position="38"/>
    </location>
</feature>
<dbReference type="GO" id="GO:0051301">
    <property type="term" value="P:cell division"/>
    <property type="evidence" value="ECO:0007669"/>
    <property type="project" value="UniProtKB-KW"/>
</dbReference>
<feature type="region of interest" description="Disordered" evidence="2">
    <location>
        <begin position="816"/>
        <end position="895"/>
    </location>
</feature>
<dbReference type="Pfam" id="PF14450">
    <property type="entry name" value="FtsA"/>
    <property type="match status" value="1"/>
</dbReference>
<dbReference type="EMBL" id="FQYW01000003">
    <property type="protein sequence ID" value="SHI29018.1"/>
    <property type="molecule type" value="Genomic_DNA"/>
</dbReference>
<dbReference type="AlphaFoldDB" id="A0A1M5ZXW6"/>
<dbReference type="InterPro" id="IPR043129">
    <property type="entry name" value="ATPase_NBD"/>
</dbReference>
<evidence type="ECO:0000256" key="2">
    <source>
        <dbReference type="SAM" id="MobiDB-lite"/>
    </source>
</evidence>
<dbReference type="InterPro" id="IPR050696">
    <property type="entry name" value="FtsA/MreB"/>
</dbReference>
<dbReference type="Gene3D" id="3.30.420.40">
    <property type="match status" value="2"/>
</dbReference>
<gene>
    <name evidence="4" type="ORF">SAMN02745671_00055</name>
</gene>
<reference evidence="4 5" key="1">
    <citation type="submission" date="2016-11" db="EMBL/GenBank/DDBJ databases">
        <authorList>
            <person name="Jaros S."/>
            <person name="Januszkiewicz K."/>
            <person name="Wedrychowicz H."/>
        </authorList>
    </citation>
    <scope>NUCLEOTIDE SEQUENCE [LARGE SCALE GENOMIC DNA]</scope>
    <source>
        <strain evidence="4 5">DSM 3074</strain>
    </source>
</reference>
<sequence length="895" mass="96536">MAKSVTKETTKDTKELEETKVTTKTRAGRTSQKASATQAVEVPEPVEAMEPVEEIEIISQVEETAEADDTEAAEVTKKTRKTTRGKATKKRSAKKKTAEPRKERKERIFALDIGTRSVIGIVAEKEANGLKIVATERQEHKTRAMLDGQIHDVPQVAEIIDNVKKALVKRTGPLKSAAVAAAGRALYTMTADADMEINGIITPEQERALDFAGVQAAQAKLAASKTIDDPTKYYCVGYSTIKYDLDGTQLKTLVGQRGRIANATVIATFLPRQVIDSMHSALQATKLDMRALTLEPIAAINVLIPPTMRHLNLVLVDVGAGTSDVAITKNGSVIAYGMVPQAGDEVTEAISQRFLLDFNVAEQLKRDAAHGKDVHFTDILGAEYDLSAKDVLDPVLPNIKNLADAIAKQIMELNGSDQPQAVIMVGGGSLTPHLADYVGEILGLAPGRVAVRHPEKIDGINEIPDELKLPDAVTPLGILKVAALTSLHFLKIFVNNDEYSLFNFRELTVSDALLNAGIQLKKMNGRPGLGVMLTVNGENKFIPGTMGTMAQLNLDGRPATLDTVVKEDSHIEIIQGKDGTQPEVTINDVLEIPPSYTVYINGEERHIDAQFTINGQPAEPGQLLKDGDIITSKDTRLLGEVLNSLNMPPMGRKIKYTLNGKESQFTVSPTILLNDNPATLSTEVHEKDYIEYIESEEPKLGNVLNVSELDATLVIYYEGQEHKIPSATVSLEVNGHPASTGTIIDDGAEVRYMKSLRATTTISDALLAVGFQPPAASSRKTFTILVNNQPVNFTDPIKNGDTLEVIISDIESHHSSAAGNAEKDASAAAEAPAKPQLDANGMPVSPTEGSFTAPPMTEAAKRDQERLADKINSIPGLSAALNSSRNSTKSPFLDD</sequence>
<feature type="compositionally biased region" description="Polar residues" evidence="2">
    <location>
        <begin position="880"/>
        <end position="895"/>
    </location>
</feature>
<proteinExistence type="predicted"/>
<evidence type="ECO:0000313" key="4">
    <source>
        <dbReference type="EMBL" id="SHI29018.1"/>
    </source>
</evidence>
<feature type="compositionally biased region" description="Low complexity" evidence="2">
    <location>
        <begin position="816"/>
        <end position="839"/>
    </location>
</feature>
<dbReference type="PANTHER" id="PTHR32432">
    <property type="entry name" value="CELL DIVISION PROTEIN FTSA-RELATED"/>
    <property type="match status" value="1"/>
</dbReference>
<evidence type="ECO:0000259" key="3">
    <source>
        <dbReference type="SMART" id="SM00842"/>
    </source>
</evidence>
<dbReference type="CDD" id="cd24004">
    <property type="entry name" value="ASKHA_NBD_PilM-like"/>
    <property type="match status" value="1"/>
</dbReference>